<dbReference type="AlphaFoldDB" id="A0A5R8NXB9"/>
<proteinExistence type="predicted"/>
<evidence type="ECO:0000313" key="3">
    <source>
        <dbReference type="Proteomes" id="UP000306378"/>
    </source>
</evidence>
<organism evidence="2 3">
    <name type="scientific">Nocardia cyriacigeorgica</name>
    <dbReference type="NCBI Taxonomy" id="135487"/>
    <lineage>
        <taxon>Bacteria</taxon>
        <taxon>Bacillati</taxon>
        <taxon>Actinomycetota</taxon>
        <taxon>Actinomycetes</taxon>
        <taxon>Mycobacteriales</taxon>
        <taxon>Nocardiaceae</taxon>
        <taxon>Nocardia</taxon>
    </lineage>
</organism>
<dbReference type="EMBL" id="VBUT01000002">
    <property type="protein sequence ID" value="TLF80944.1"/>
    <property type="molecule type" value="Genomic_DNA"/>
</dbReference>
<dbReference type="RefSeq" id="WP_171048044.1">
    <property type="nucleotide sequence ID" value="NZ_VBUT01000002.1"/>
</dbReference>
<dbReference type="Proteomes" id="UP000306378">
    <property type="component" value="Unassembled WGS sequence"/>
</dbReference>
<feature type="region of interest" description="Disordered" evidence="1">
    <location>
        <begin position="38"/>
        <end position="60"/>
    </location>
</feature>
<protein>
    <submittedName>
        <fullName evidence="2">Uncharacterized protein</fullName>
    </submittedName>
</protein>
<evidence type="ECO:0000313" key="2">
    <source>
        <dbReference type="EMBL" id="TLF80944.1"/>
    </source>
</evidence>
<sequence length="60" mass="6653">MTVVLVEQIVAMAVQNAVHIAAGNARIVDRCDELERGEPRLRREQFDDSPQQPIPHSGTS</sequence>
<comment type="caution">
    <text evidence="2">The sequence shown here is derived from an EMBL/GenBank/DDBJ whole genome shotgun (WGS) entry which is preliminary data.</text>
</comment>
<accession>A0A5R8NXB9</accession>
<gene>
    <name evidence="2" type="ORF">FEK34_04525</name>
</gene>
<reference evidence="2 3" key="1">
    <citation type="submission" date="2019-05" db="EMBL/GenBank/DDBJ databases">
        <title>Genomes sequences of two Nocardia cyriacigeorgica environmental isolates, type strains Nocardia asteroides ATCC 19247 and Nocardia cyriacigeorgica DSM 44484.</title>
        <authorList>
            <person name="Vautrin F."/>
            <person name="Bergeron E."/>
            <person name="Dubost A."/>
            <person name="Abrouk D."/>
            <person name="Rodriguez Nava V."/>
            <person name="Pujic P."/>
        </authorList>
    </citation>
    <scope>NUCLEOTIDE SEQUENCE [LARGE SCALE GENOMIC DNA]</scope>
    <source>
        <strain evidence="2 3">EML 446</strain>
    </source>
</reference>
<evidence type="ECO:0000256" key="1">
    <source>
        <dbReference type="SAM" id="MobiDB-lite"/>
    </source>
</evidence>
<name>A0A5R8NXB9_9NOCA</name>